<gene>
    <name evidence="2" type="ORF">I3842_05G189300</name>
</gene>
<evidence type="ECO:0000313" key="3">
    <source>
        <dbReference type="Proteomes" id="UP000811246"/>
    </source>
</evidence>
<reference evidence="2" key="1">
    <citation type="submission" date="2021-01" db="EMBL/GenBank/DDBJ databases">
        <authorList>
            <person name="Lovell J.T."/>
            <person name="Bentley N."/>
            <person name="Bhattarai G."/>
            <person name="Jenkins J.W."/>
            <person name="Sreedasyam A."/>
            <person name="Alarcon Y."/>
            <person name="Bock C."/>
            <person name="Boston L."/>
            <person name="Carlson J."/>
            <person name="Cervantes K."/>
            <person name="Clermont K."/>
            <person name="Krom N."/>
            <person name="Kubenka K."/>
            <person name="Mamidi S."/>
            <person name="Mattison C."/>
            <person name="Monteros M."/>
            <person name="Pisani C."/>
            <person name="Plott C."/>
            <person name="Rajasekar S."/>
            <person name="Rhein H.S."/>
            <person name="Rohla C."/>
            <person name="Song M."/>
            <person name="Hilaire R.S."/>
            <person name="Shu S."/>
            <person name="Wells L."/>
            <person name="Wang X."/>
            <person name="Webber J."/>
            <person name="Heerema R.J."/>
            <person name="Klein P."/>
            <person name="Conner P."/>
            <person name="Grauke L."/>
            <person name="Grimwood J."/>
            <person name="Schmutz J."/>
            <person name="Randall J.J."/>
        </authorList>
    </citation>
    <scope>NUCLEOTIDE SEQUENCE</scope>
    <source>
        <tissue evidence="2">Leaf</tissue>
    </source>
</reference>
<dbReference type="AlphaFoldDB" id="A0A922F6M0"/>
<protein>
    <submittedName>
        <fullName evidence="2">Uncharacterized protein</fullName>
    </submittedName>
</protein>
<name>A0A922F6M0_CARIL</name>
<dbReference type="EMBL" id="CM031829">
    <property type="protein sequence ID" value="KAG6714153.1"/>
    <property type="molecule type" value="Genomic_DNA"/>
</dbReference>
<evidence type="ECO:0000256" key="1">
    <source>
        <dbReference type="SAM" id="MobiDB-lite"/>
    </source>
</evidence>
<feature type="region of interest" description="Disordered" evidence="1">
    <location>
        <begin position="64"/>
        <end position="85"/>
    </location>
</feature>
<comment type="caution">
    <text evidence="2">The sequence shown here is derived from an EMBL/GenBank/DDBJ whole genome shotgun (WGS) entry which is preliminary data.</text>
</comment>
<proteinExistence type="predicted"/>
<organism evidence="2 3">
    <name type="scientific">Carya illinoinensis</name>
    <name type="common">Pecan</name>
    <dbReference type="NCBI Taxonomy" id="32201"/>
    <lineage>
        <taxon>Eukaryota</taxon>
        <taxon>Viridiplantae</taxon>
        <taxon>Streptophyta</taxon>
        <taxon>Embryophyta</taxon>
        <taxon>Tracheophyta</taxon>
        <taxon>Spermatophyta</taxon>
        <taxon>Magnoliopsida</taxon>
        <taxon>eudicotyledons</taxon>
        <taxon>Gunneridae</taxon>
        <taxon>Pentapetalae</taxon>
        <taxon>rosids</taxon>
        <taxon>fabids</taxon>
        <taxon>Fagales</taxon>
        <taxon>Juglandaceae</taxon>
        <taxon>Carya</taxon>
    </lineage>
</organism>
<accession>A0A922F6M0</accession>
<dbReference type="Proteomes" id="UP000811246">
    <property type="component" value="Chromosome 5"/>
</dbReference>
<sequence>MRISGRNQRNQCFHSTGFGDFEPIFGLFLVRSLIFMVSTRTGLDREQSLPKNLILTMKITESEIERRGARSRHTHPPASAHDRLLRSSTRHRSCCPAMASRGSYRTLDVQNSIPRFNVDEIDRHCHSLLLSRLGFPREVCDQGSGTTYEF</sequence>
<evidence type="ECO:0000313" key="2">
    <source>
        <dbReference type="EMBL" id="KAG6714153.1"/>
    </source>
</evidence>